<feature type="region of interest" description="Disordered" evidence="1">
    <location>
        <begin position="189"/>
        <end position="214"/>
    </location>
</feature>
<keyword evidence="2" id="KW-0812">Transmembrane</keyword>
<name>A0ABN9YEA8_9DINO</name>
<keyword evidence="2" id="KW-0472">Membrane</keyword>
<protein>
    <recommendedName>
        <fullName evidence="5">Autophagy-related protein 9</fullName>
    </recommendedName>
</protein>
<feature type="non-terminal residue" evidence="3">
    <location>
        <position position="294"/>
    </location>
</feature>
<evidence type="ECO:0000256" key="2">
    <source>
        <dbReference type="SAM" id="Phobius"/>
    </source>
</evidence>
<sequence length="294" mass="32796">MNSSSSGTNLLWFIIISISIIISIISISIIISIINIIIIWVRPFAPPPLGGARASGNDLRSPLLDAPDPDSSSCGEQACLVCQSRPFYPRVLSSIGEYVENDLRRLDAEPSELLAKRPMEDPLEYILSRWPRGVPSIIYDTVRDLRQARAVRLGAMQRKLPAVHFLLLYALGLLELLAFPFLGERVHGPRHQPDRRRAQHPVCPGHLFRGHERRHRHDAADHLRTLEAVRRSVHCQLRVGDDGAWPRGGAVRAAERYLAAGGQGHALVAEAIRGSRGWRPEGSSDRRRRGKGRV</sequence>
<dbReference type="Proteomes" id="UP001189429">
    <property type="component" value="Unassembled WGS sequence"/>
</dbReference>
<evidence type="ECO:0000313" key="3">
    <source>
        <dbReference type="EMBL" id="CAK0909327.1"/>
    </source>
</evidence>
<evidence type="ECO:0008006" key="5">
    <source>
        <dbReference type="Google" id="ProtNLM"/>
    </source>
</evidence>
<gene>
    <name evidence="3" type="ORF">PCOR1329_LOCUS83769</name>
</gene>
<feature type="non-terminal residue" evidence="3">
    <location>
        <position position="1"/>
    </location>
</feature>
<feature type="transmembrane region" description="Helical" evidence="2">
    <location>
        <begin position="162"/>
        <end position="182"/>
    </location>
</feature>
<accession>A0ABN9YEA8</accession>
<keyword evidence="4" id="KW-1185">Reference proteome</keyword>
<evidence type="ECO:0000313" key="4">
    <source>
        <dbReference type="Proteomes" id="UP001189429"/>
    </source>
</evidence>
<comment type="caution">
    <text evidence="3">The sequence shown here is derived from an EMBL/GenBank/DDBJ whole genome shotgun (WGS) entry which is preliminary data.</text>
</comment>
<evidence type="ECO:0000256" key="1">
    <source>
        <dbReference type="SAM" id="MobiDB-lite"/>
    </source>
</evidence>
<keyword evidence="2" id="KW-1133">Transmembrane helix</keyword>
<reference evidence="3" key="1">
    <citation type="submission" date="2023-10" db="EMBL/GenBank/DDBJ databases">
        <authorList>
            <person name="Chen Y."/>
            <person name="Shah S."/>
            <person name="Dougan E. K."/>
            <person name="Thang M."/>
            <person name="Chan C."/>
        </authorList>
    </citation>
    <scope>NUCLEOTIDE SEQUENCE [LARGE SCALE GENOMIC DNA]</scope>
</reference>
<organism evidence="3 4">
    <name type="scientific">Prorocentrum cordatum</name>
    <dbReference type="NCBI Taxonomy" id="2364126"/>
    <lineage>
        <taxon>Eukaryota</taxon>
        <taxon>Sar</taxon>
        <taxon>Alveolata</taxon>
        <taxon>Dinophyceae</taxon>
        <taxon>Prorocentrales</taxon>
        <taxon>Prorocentraceae</taxon>
        <taxon>Prorocentrum</taxon>
    </lineage>
</organism>
<feature type="transmembrane region" description="Helical" evidence="2">
    <location>
        <begin position="12"/>
        <end position="41"/>
    </location>
</feature>
<proteinExistence type="predicted"/>
<dbReference type="EMBL" id="CAUYUJ010022173">
    <property type="protein sequence ID" value="CAK0909327.1"/>
    <property type="molecule type" value="Genomic_DNA"/>
</dbReference>